<dbReference type="PATRIC" id="fig|45067.4.peg.1998"/>
<evidence type="ECO:0000256" key="1">
    <source>
        <dbReference type="SAM" id="Phobius"/>
    </source>
</evidence>
<dbReference type="Proteomes" id="UP000054869">
    <property type="component" value="Unassembled WGS sequence"/>
</dbReference>
<dbReference type="OrthoDB" id="5630883at2"/>
<dbReference type="STRING" id="45067.Llan_1909"/>
<comment type="caution">
    <text evidence="2">The sequence shown here is derived from an EMBL/GenBank/DDBJ whole genome shotgun (WGS) entry which is preliminary data.</text>
</comment>
<reference evidence="2 3" key="1">
    <citation type="submission" date="2015-11" db="EMBL/GenBank/DDBJ databases">
        <title>Genomic analysis of 38 Legionella species identifies large and diverse effector repertoires.</title>
        <authorList>
            <person name="Burstein D."/>
            <person name="Amaro F."/>
            <person name="Zusman T."/>
            <person name="Lifshitz Z."/>
            <person name="Cohen O."/>
            <person name="Gilbert J.A."/>
            <person name="Pupko T."/>
            <person name="Shuman H.A."/>
            <person name="Segal G."/>
        </authorList>
    </citation>
    <scope>NUCLEOTIDE SEQUENCE [LARGE SCALE GENOMIC DNA]</scope>
    <source>
        <strain evidence="2 3">ATCC 49751</strain>
    </source>
</reference>
<dbReference type="AlphaFoldDB" id="A0A0W0VJH3"/>
<organism evidence="2 3">
    <name type="scientific">Legionella lansingensis</name>
    <dbReference type="NCBI Taxonomy" id="45067"/>
    <lineage>
        <taxon>Bacteria</taxon>
        <taxon>Pseudomonadati</taxon>
        <taxon>Pseudomonadota</taxon>
        <taxon>Gammaproteobacteria</taxon>
        <taxon>Legionellales</taxon>
        <taxon>Legionellaceae</taxon>
        <taxon>Legionella</taxon>
    </lineage>
</organism>
<protein>
    <submittedName>
        <fullName evidence="2">Uncharacterized protein</fullName>
    </submittedName>
</protein>
<gene>
    <name evidence="2" type="ORF">Llan_1909</name>
</gene>
<dbReference type="EMBL" id="LNYI01000042">
    <property type="protein sequence ID" value="KTD20258.1"/>
    <property type="molecule type" value="Genomic_DNA"/>
</dbReference>
<evidence type="ECO:0000313" key="2">
    <source>
        <dbReference type="EMBL" id="KTD20258.1"/>
    </source>
</evidence>
<keyword evidence="1" id="KW-0472">Membrane</keyword>
<sequence>MKLKDLINKYLQTSYSKMEAQKFISRIDVNVELPEAIPIFIEKFQNEELISEEEFREFSKHLSTLNKNTQECIIHLLYDISVNIYNAHKDDINESVNIIENNIKAGHEIPRGSADEATKYIGLLNCHQLFAHHISIEKGNHFRSKYYSYPEILVEARNAIRYQLPFAINALRVVGKLPSTDDFYGIDLSKPFYPLSLKVVRNEKVPLRKGIKESEEYYPYKMVSKINKNIASGDNTFLATNGKKILFVRGVENYSPKAILSSKIATLISPTHFSSERLLDNRLVGSKGIVSYARSVADTRTVKDRKQYIGAKQVFPGTGIIDEVTNFVHEMDTNLENYGFSSENVYESHLSKIDFDCCDVLSPLSKKNYEQNILTNPSRGMYMGANHVQTNPDYIKEKLFARLKLAMLTEPLIRGLANKAFAPEDLEDKERAIEECINRSNIALELFFEHPEAKSFLTQNPTVLSQCYSEIESYISSHFEENDQDFLQHSLTERVNGVQEIARMRLGVDLSLSSYDGNNPVIEHQLTRREPVNFTEIKSTSIDREVPTKDLETQPKSTFLSRNWLKLLGIGLFSIIGVGTGLALTVTGILAPLGAGVIGLTVSGAVGFGAGIVVGGATFGAKIAYDEYQFYSLDILNSETIDIIELDVVEISPGVKHLEEQVDKAHRNIDKGFATVEQSFEDVQRTDKEDVAVKKHDTSGTFEL</sequence>
<feature type="transmembrane region" description="Helical" evidence="1">
    <location>
        <begin position="597"/>
        <end position="621"/>
    </location>
</feature>
<evidence type="ECO:0000313" key="3">
    <source>
        <dbReference type="Proteomes" id="UP000054869"/>
    </source>
</evidence>
<dbReference type="eggNOG" id="ENOG5030RC1">
    <property type="taxonomic scope" value="Bacteria"/>
</dbReference>
<accession>A0A0W0VJH3</accession>
<keyword evidence="1" id="KW-0812">Transmembrane</keyword>
<keyword evidence="1" id="KW-1133">Transmembrane helix</keyword>
<dbReference type="RefSeq" id="WP_028373686.1">
    <property type="nucleotide sequence ID" value="NZ_CAAAJD010000023.1"/>
</dbReference>
<name>A0A0W0VJH3_9GAMM</name>
<keyword evidence="3" id="KW-1185">Reference proteome</keyword>
<feature type="transmembrane region" description="Helical" evidence="1">
    <location>
        <begin position="567"/>
        <end position="591"/>
    </location>
</feature>
<proteinExistence type="predicted"/>